<feature type="compositionally biased region" description="Low complexity" evidence="1">
    <location>
        <begin position="137"/>
        <end position="147"/>
    </location>
</feature>
<dbReference type="AlphaFoldDB" id="A0A7M7RCQ3"/>
<dbReference type="Proteomes" id="UP000007110">
    <property type="component" value="Unassembled WGS sequence"/>
</dbReference>
<dbReference type="InterPro" id="IPR023631">
    <property type="entry name" value="Amidase_dom"/>
</dbReference>
<protein>
    <recommendedName>
        <fullName evidence="6">Amidase</fullName>
    </recommendedName>
</protein>
<evidence type="ECO:0000313" key="4">
    <source>
        <dbReference type="EnsemblMetazoa" id="XP_782487"/>
    </source>
</evidence>
<dbReference type="GO" id="GO:0003824">
    <property type="term" value="F:catalytic activity"/>
    <property type="evidence" value="ECO:0007669"/>
    <property type="project" value="InterPro"/>
</dbReference>
<dbReference type="GeneID" id="577145"/>
<dbReference type="Pfam" id="PF01425">
    <property type="entry name" value="Amidase"/>
    <property type="match status" value="1"/>
</dbReference>
<evidence type="ECO:0000256" key="1">
    <source>
        <dbReference type="SAM" id="MobiDB-lite"/>
    </source>
</evidence>
<dbReference type="InterPro" id="IPR036928">
    <property type="entry name" value="AS_sf"/>
</dbReference>
<accession>A0A7M7RCQ3</accession>
<reference evidence="4" key="2">
    <citation type="submission" date="2021-01" db="UniProtKB">
        <authorList>
            <consortium name="EnsemblMetazoa"/>
        </authorList>
    </citation>
    <scope>IDENTIFICATION</scope>
</reference>
<reference evidence="5" key="1">
    <citation type="submission" date="2015-02" db="EMBL/GenBank/DDBJ databases">
        <title>Genome sequencing for Strongylocentrotus purpuratus.</title>
        <authorList>
            <person name="Murali S."/>
            <person name="Liu Y."/>
            <person name="Vee V."/>
            <person name="English A."/>
            <person name="Wang M."/>
            <person name="Skinner E."/>
            <person name="Han Y."/>
            <person name="Muzny D.M."/>
            <person name="Worley K.C."/>
            <person name="Gibbs R.A."/>
        </authorList>
    </citation>
    <scope>NUCLEOTIDE SEQUENCE</scope>
</reference>
<name>A0A7M7RCQ3_STRPU</name>
<dbReference type="Pfam" id="PF13837">
    <property type="entry name" value="Myb_DNA-bind_4"/>
    <property type="match status" value="1"/>
</dbReference>
<feature type="domain" description="Myb/SANT-like DNA-binding" evidence="3">
    <location>
        <begin position="16"/>
        <end position="99"/>
    </location>
</feature>
<dbReference type="Gene3D" id="3.90.1300.10">
    <property type="entry name" value="Amidase signature (AS) domain"/>
    <property type="match status" value="1"/>
</dbReference>
<dbReference type="PANTHER" id="PTHR11895">
    <property type="entry name" value="TRANSAMIDASE"/>
    <property type="match status" value="1"/>
</dbReference>
<dbReference type="InParanoid" id="A0A7M7RCQ3"/>
<organism evidence="4 5">
    <name type="scientific">Strongylocentrotus purpuratus</name>
    <name type="common">Purple sea urchin</name>
    <dbReference type="NCBI Taxonomy" id="7668"/>
    <lineage>
        <taxon>Eukaryota</taxon>
        <taxon>Metazoa</taxon>
        <taxon>Echinodermata</taxon>
        <taxon>Eleutherozoa</taxon>
        <taxon>Echinozoa</taxon>
        <taxon>Echinoidea</taxon>
        <taxon>Euechinoidea</taxon>
        <taxon>Echinacea</taxon>
        <taxon>Camarodonta</taxon>
        <taxon>Echinidea</taxon>
        <taxon>Strongylocentrotidae</taxon>
        <taxon>Strongylocentrotus</taxon>
    </lineage>
</organism>
<feature type="region of interest" description="Disordered" evidence="1">
    <location>
        <begin position="102"/>
        <end position="148"/>
    </location>
</feature>
<dbReference type="RefSeq" id="XP_782487.2">
    <property type="nucleotide sequence ID" value="XM_777394.4"/>
</dbReference>
<sequence>MANSGSNSHLTPSRGTNWSPEEIRSLIAIWRTSEIKSGLSGPRNQETYELMSTKLIERGCARDSQQIRSKIKKLKIAYKNVLRGRESRKSCPYFQDLSAILGDGSSLRDRPNRRKNSSSYSSTRQSSRSMVPHRAFRSSSSTSFNSFEGETDPVAKVFRDAANFGHKSPPHTSNSSSSTSASGVASPVHTSSTVALNHSEATNGVHTETNHVDTEEPTTTMDKDLYNTPLVRKPAISELEKMSAQFGLCLSDPKLLTEYQEAIGDILKKVNRLDRLAEPTLPVKYPRTPGFRPLPEDNPFNAWFWRCNIKGAASGRLSRKRVAINDNIAVAGVPMMAGCHALEGYVPDFDAIVVTRILDEGGTILGKSMCESLCFSGGSFTSAKGPVCNAYNVAKSAGGSTSGGAVLVACNEVDMAIGGDQRGSIRVPASWNGIVGLKPSYGLVPYTGAMSIDPSLDHVGPMARTVHDCALILEAIAGHNDGLDPRQPRSIIVPEYTKELSQCSLEGIKIAILKEGFGQADSDPKVDTLVKKAIDQLAYAGAQITEVSIPLHAECTNIWAAIAYEGLLDNTVMTGGVGTGYRGFYPTSMMSSAGKSLKARVNDLNHSQKIAMLMGQYMKTNYQSQVYGKGQNIRLLLTQAYDDVYKDYDVIAMPTVPFTASDLPKKNCNLSKFLELSTNMNSNTMAANLTGHPSLTINAGYLDTQPVGLLLTGRVFEEVLLLQVASTFEKVRDEA</sequence>
<keyword evidence="5" id="KW-1185">Reference proteome</keyword>
<dbReference type="InterPro" id="IPR044822">
    <property type="entry name" value="Myb_DNA-bind_4"/>
</dbReference>
<dbReference type="InterPro" id="IPR000120">
    <property type="entry name" value="Amidase"/>
</dbReference>
<evidence type="ECO:0000313" key="5">
    <source>
        <dbReference type="Proteomes" id="UP000007110"/>
    </source>
</evidence>
<feature type="compositionally biased region" description="Low complexity" evidence="1">
    <location>
        <begin position="170"/>
        <end position="188"/>
    </location>
</feature>
<dbReference type="OMA" id="NHTVWRT"/>
<dbReference type="KEGG" id="spu:577145"/>
<feature type="region of interest" description="Disordered" evidence="1">
    <location>
        <begin position="163"/>
        <end position="222"/>
    </location>
</feature>
<feature type="compositionally biased region" description="Low complexity" evidence="1">
    <location>
        <begin position="117"/>
        <end position="129"/>
    </location>
</feature>
<dbReference type="OrthoDB" id="421993at2759"/>
<dbReference type="PANTHER" id="PTHR11895:SF109">
    <property type="entry name" value="AMIDASE DOMAIN-CONTAINING PROTEIN"/>
    <property type="match status" value="1"/>
</dbReference>
<dbReference type="EnsemblMetazoa" id="XM_777394">
    <property type="protein sequence ID" value="XP_782487"/>
    <property type="gene ID" value="LOC577145"/>
</dbReference>
<evidence type="ECO:0008006" key="6">
    <source>
        <dbReference type="Google" id="ProtNLM"/>
    </source>
</evidence>
<proteinExistence type="predicted"/>
<feature type="compositionally biased region" description="Polar residues" evidence="1">
    <location>
        <begin position="189"/>
        <end position="207"/>
    </location>
</feature>
<dbReference type="SUPFAM" id="SSF75304">
    <property type="entry name" value="Amidase signature (AS) enzymes"/>
    <property type="match status" value="1"/>
</dbReference>
<evidence type="ECO:0000259" key="2">
    <source>
        <dbReference type="Pfam" id="PF01425"/>
    </source>
</evidence>
<dbReference type="NCBIfam" id="NF005565">
    <property type="entry name" value="PRK07235.1"/>
    <property type="match status" value="1"/>
</dbReference>
<feature type="domain" description="Amidase" evidence="2">
    <location>
        <begin position="322"/>
        <end position="722"/>
    </location>
</feature>
<evidence type="ECO:0000259" key="3">
    <source>
        <dbReference type="Pfam" id="PF13837"/>
    </source>
</evidence>
<dbReference type="Gene3D" id="1.10.10.60">
    <property type="entry name" value="Homeodomain-like"/>
    <property type="match status" value="1"/>
</dbReference>